<feature type="compositionally biased region" description="Pro residues" evidence="1">
    <location>
        <begin position="166"/>
        <end position="176"/>
    </location>
</feature>
<dbReference type="AlphaFoldDB" id="A0A3P7N7I3"/>
<feature type="region of interest" description="Disordered" evidence="1">
    <location>
        <begin position="132"/>
        <end position="229"/>
    </location>
</feature>
<name>A0A3P7N7I3_DIBLA</name>
<dbReference type="OrthoDB" id="6263508at2759"/>
<proteinExistence type="predicted"/>
<evidence type="ECO:0000313" key="2">
    <source>
        <dbReference type="EMBL" id="VDN27221.1"/>
    </source>
</evidence>
<accession>A0A3P7N7I3</accession>
<sequence length="229" mass="24044">MFFQTRLCYVCCRHEHQNSEEPPATADSDYRPFSFDDQRQATAADAPGDSSDGSPHGSSSAVPVQSLPPPSQRRTTDTTDFWQHVFDCMLSRHLALLKVDSASTEVVATADVCEAPDEADAVTEETLAAVALSSSAAPPTSPSLSTTPPTMSSALPPTPCETSQPPKMPRLEPPVTPVLKTSPTTGSVPTLSPQVPPPTTGTTSTVPPSNGRVGRSISVPNGEETTSTL</sequence>
<dbReference type="Proteomes" id="UP000281553">
    <property type="component" value="Unassembled WGS sequence"/>
</dbReference>
<reference evidence="2 3" key="1">
    <citation type="submission" date="2018-11" db="EMBL/GenBank/DDBJ databases">
        <authorList>
            <consortium name="Pathogen Informatics"/>
        </authorList>
    </citation>
    <scope>NUCLEOTIDE SEQUENCE [LARGE SCALE GENOMIC DNA]</scope>
</reference>
<keyword evidence="3" id="KW-1185">Reference proteome</keyword>
<gene>
    <name evidence="2" type="ORF">DILT_LOCUS14966</name>
</gene>
<feature type="compositionally biased region" description="Low complexity" evidence="1">
    <location>
        <begin position="132"/>
        <end position="155"/>
    </location>
</feature>
<feature type="compositionally biased region" description="Basic and acidic residues" evidence="1">
    <location>
        <begin position="28"/>
        <end position="39"/>
    </location>
</feature>
<dbReference type="EMBL" id="UYRU01076689">
    <property type="protein sequence ID" value="VDN27221.1"/>
    <property type="molecule type" value="Genomic_DNA"/>
</dbReference>
<feature type="compositionally biased region" description="Polar residues" evidence="1">
    <location>
        <begin position="179"/>
        <end position="193"/>
    </location>
</feature>
<evidence type="ECO:0000313" key="3">
    <source>
        <dbReference type="Proteomes" id="UP000281553"/>
    </source>
</evidence>
<protein>
    <submittedName>
        <fullName evidence="2">Uncharacterized protein</fullName>
    </submittedName>
</protein>
<feature type="compositionally biased region" description="Low complexity" evidence="1">
    <location>
        <begin position="200"/>
        <end position="209"/>
    </location>
</feature>
<evidence type="ECO:0000256" key="1">
    <source>
        <dbReference type="SAM" id="MobiDB-lite"/>
    </source>
</evidence>
<organism evidence="2 3">
    <name type="scientific">Dibothriocephalus latus</name>
    <name type="common">Fish tapeworm</name>
    <name type="synonym">Diphyllobothrium latum</name>
    <dbReference type="NCBI Taxonomy" id="60516"/>
    <lineage>
        <taxon>Eukaryota</taxon>
        <taxon>Metazoa</taxon>
        <taxon>Spiralia</taxon>
        <taxon>Lophotrochozoa</taxon>
        <taxon>Platyhelminthes</taxon>
        <taxon>Cestoda</taxon>
        <taxon>Eucestoda</taxon>
        <taxon>Diphyllobothriidea</taxon>
        <taxon>Diphyllobothriidae</taxon>
        <taxon>Dibothriocephalus</taxon>
    </lineage>
</organism>
<feature type="compositionally biased region" description="Low complexity" evidence="1">
    <location>
        <begin position="43"/>
        <end position="61"/>
    </location>
</feature>
<feature type="region of interest" description="Disordered" evidence="1">
    <location>
        <begin position="18"/>
        <end position="76"/>
    </location>
</feature>